<dbReference type="AlphaFoldDB" id="A0A8H4KEE1"/>
<sequence length="581" mass="63900">MSNAPGRPSKACDICKKQKICNWLICIWSPKTFGPGSFDCAAGYSITQPGLLSWDSTALGQRTGGAVLRERLPPSFYRDESGNATLKEQGLMTKWAKTAGSLVFQEAEELSDDNLVTFCNLSLFWHSQGNACQLLHIIGTGPRNSTSLEAEIRRRRFWACYLFHCFSSEKLFRFEAIADIEALSLPWPEEEFATGVSPSSIASIGNKVNSGSVFAELIRGLHLWSSVVSVVRSDAVLNSRLQEIFRVENDILAWWHQVPSSFKLEASSISVSNQKGLPKVLLTNLVYHQCLCALHSSIVPLFCWSRGDKTYSSARQLSAQVAFEHAGYISSLIAAALAIDCSLSAMPLFVAYAAYSSCAVQMPFLWCSEPSVAQRAQANIQANAKMLQGMSRYWKLASLLHVYGWCLHDVHKRNPPKISNEPKYADASVFTDFTIDASLAKVSILEFTGILRSGEHGFVKPGEETQDPTSDMIGDAAIVEPGPMTESHDINELSDVQASAGSHSGDLGESGCIGADLPMTRDQIYPGFDQWPAFDVFNSLFNADITSLLPMNDDLDLSFLETDLFSWDLTLDGRGRNPEIP</sequence>
<dbReference type="GO" id="GO:0008270">
    <property type="term" value="F:zinc ion binding"/>
    <property type="evidence" value="ECO:0007669"/>
    <property type="project" value="InterPro"/>
</dbReference>
<gene>
    <name evidence="7" type="ORF">F53441_8341</name>
</gene>
<feature type="domain" description="Xylanolytic transcriptional activator regulatory" evidence="6">
    <location>
        <begin position="124"/>
        <end position="192"/>
    </location>
</feature>
<protein>
    <recommendedName>
        <fullName evidence="6">Xylanolytic transcriptional activator regulatory domain-containing protein</fullName>
    </recommendedName>
</protein>
<comment type="subcellular location">
    <subcellularLocation>
        <location evidence="1">Nucleus</location>
    </subcellularLocation>
</comment>
<dbReference type="PANTHER" id="PTHR47338:SF5">
    <property type="entry name" value="ZN(II)2CYS6 TRANSCRIPTION FACTOR (EUROFUNG)"/>
    <property type="match status" value="1"/>
</dbReference>
<evidence type="ECO:0000313" key="8">
    <source>
        <dbReference type="Proteomes" id="UP000605986"/>
    </source>
</evidence>
<keyword evidence="4" id="KW-0804">Transcription</keyword>
<evidence type="ECO:0000256" key="4">
    <source>
        <dbReference type="ARBA" id="ARBA00023163"/>
    </source>
</evidence>
<dbReference type="InterPro" id="IPR050815">
    <property type="entry name" value="TF_fung"/>
</dbReference>
<accession>A0A8H4KEE1</accession>
<dbReference type="GO" id="GO:0000981">
    <property type="term" value="F:DNA-binding transcription factor activity, RNA polymerase II-specific"/>
    <property type="evidence" value="ECO:0007669"/>
    <property type="project" value="InterPro"/>
</dbReference>
<dbReference type="InterPro" id="IPR007219">
    <property type="entry name" value="XnlR_reg_dom"/>
</dbReference>
<name>A0A8H4KEE1_9HYPO</name>
<evidence type="ECO:0000313" key="7">
    <source>
        <dbReference type="EMBL" id="KAF4448234.1"/>
    </source>
</evidence>
<evidence type="ECO:0000256" key="2">
    <source>
        <dbReference type="ARBA" id="ARBA00022723"/>
    </source>
</evidence>
<evidence type="ECO:0000256" key="5">
    <source>
        <dbReference type="ARBA" id="ARBA00023242"/>
    </source>
</evidence>
<dbReference type="GO" id="GO:0003677">
    <property type="term" value="F:DNA binding"/>
    <property type="evidence" value="ECO:0007669"/>
    <property type="project" value="InterPro"/>
</dbReference>
<proteinExistence type="predicted"/>
<keyword evidence="5" id="KW-0539">Nucleus</keyword>
<dbReference type="GO" id="GO:0005634">
    <property type="term" value="C:nucleus"/>
    <property type="evidence" value="ECO:0007669"/>
    <property type="project" value="UniProtKB-SubCell"/>
</dbReference>
<dbReference type="PANTHER" id="PTHR47338">
    <property type="entry name" value="ZN(II)2CYS6 TRANSCRIPTION FACTOR (EUROFUNG)-RELATED"/>
    <property type="match status" value="1"/>
</dbReference>
<organism evidence="7 8">
    <name type="scientific">Fusarium austroafricanum</name>
    <dbReference type="NCBI Taxonomy" id="2364996"/>
    <lineage>
        <taxon>Eukaryota</taxon>
        <taxon>Fungi</taxon>
        <taxon>Dikarya</taxon>
        <taxon>Ascomycota</taxon>
        <taxon>Pezizomycotina</taxon>
        <taxon>Sordariomycetes</taxon>
        <taxon>Hypocreomycetidae</taxon>
        <taxon>Hypocreales</taxon>
        <taxon>Nectriaceae</taxon>
        <taxon>Fusarium</taxon>
        <taxon>Fusarium concolor species complex</taxon>
    </lineage>
</organism>
<dbReference type="CDD" id="cd12148">
    <property type="entry name" value="fungal_TF_MHR"/>
    <property type="match status" value="1"/>
</dbReference>
<keyword evidence="8" id="KW-1185">Reference proteome</keyword>
<dbReference type="SMART" id="SM00906">
    <property type="entry name" value="Fungal_trans"/>
    <property type="match status" value="1"/>
</dbReference>
<dbReference type="Proteomes" id="UP000605986">
    <property type="component" value="Unassembled WGS sequence"/>
</dbReference>
<comment type="caution">
    <text evidence="7">The sequence shown here is derived from an EMBL/GenBank/DDBJ whole genome shotgun (WGS) entry which is preliminary data.</text>
</comment>
<evidence type="ECO:0000256" key="3">
    <source>
        <dbReference type="ARBA" id="ARBA00023015"/>
    </source>
</evidence>
<keyword evidence="3" id="KW-0805">Transcription regulation</keyword>
<dbReference type="EMBL" id="JAADJG010000352">
    <property type="protein sequence ID" value="KAF4448234.1"/>
    <property type="molecule type" value="Genomic_DNA"/>
</dbReference>
<keyword evidence="2" id="KW-0479">Metal-binding</keyword>
<dbReference type="GO" id="GO:0006351">
    <property type="term" value="P:DNA-templated transcription"/>
    <property type="evidence" value="ECO:0007669"/>
    <property type="project" value="InterPro"/>
</dbReference>
<reference evidence="7" key="1">
    <citation type="submission" date="2020-01" db="EMBL/GenBank/DDBJ databases">
        <title>Identification and distribution of gene clusters putatively required for synthesis of sphingolipid metabolism inhibitors in phylogenetically diverse species of the filamentous fungus Fusarium.</title>
        <authorList>
            <person name="Kim H.-S."/>
            <person name="Busman M."/>
            <person name="Brown D.W."/>
            <person name="Divon H."/>
            <person name="Uhlig S."/>
            <person name="Proctor R.H."/>
        </authorList>
    </citation>
    <scope>NUCLEOTIDE SEQUENCE</scope>
    <source>
        <strain evidence="7">NRRL 53441</strain>
    </source>
</reference>
<dbReference type="OrthoDB" id="2309723at2759"/>
<evidence type="ECO:0000256" key="1">
    <source>
        <dbReference type="ARBA" id="ARBA00004123"/>
    </source>
</evidence>
<evidence type="ECO:0000259" key="6">
    <source>
        <dbReference type="SMART" id="SM00906"/>
    </source>
</evidence>